<dbReference type="InterPro" id="IPR042099">
    <property type="entry name" value="ANL_N_sf"/>
</dbReference>
<gene>
    <name evidence="3" type="ORF">JKP88DRAFT_347141</name>
</gene>
<accession>A0A836C8Y2</accession>
<evidence type="ECO:0000313" key="3">
    <source>
        <dbReference type="EMBL" id="KAG5176562.1"/>
    </source>
</evidence>
<name>A0A836C8Y2_9STRA</name>
<dbReference type="OrthoDB" id="64063at2759"/>
<dbReference type="SUPFAM" id="SSF56801">
    <property type="entry name" value="Acetyl-CoA synthetase-like"/>
    <property type="match status" value="1"/>
</dbReference>
<evidence type="ECO:0000313" key="4">
    <source>
        <dbReference type="Proteomes" id="UP000664859"/>
    </source>
</evidence>
<dbReference type="Gene3D" id="3.40.50.12780">
    <property type="entry name" value="N-terminal domain of ligase-like"/>
    <property type="match status" value="1"/>
</dbReference>
<feature type="domain" description="AMP-dependent synthetase/ligase" evidence="2">
    <location>
        <begin position="16"/>
        <end position="119"/>
    </location>
</feature>
<evidence type="ECO:0000259" key="2">
    <source>
        <dbReference type="Pfam" id="PF00501"/>
    </source>
</evidence>
<protein>
    <recommendedName>
        <fullName evidence="2">AMP-dependent synthetase/ligase domain-containing protein</fullName>
    </recommendedName>
</protein>
<dbReference type="PANTHER" id="PTHR22754:SF32">
    <property type="entry name" value="DISCO-INTERACTING PROTEIN 2"/>
    <property type="match status" value="1"/>
</dbReference>
<reference evidence="3" key="1">
    <citation type="submission" date="2021-02" db="EMBL/GenBank/DDBJ databases">
        <title>First Annotated Genome of the Yellow-green Alga Tribonema minus.</title>
        <authorList>
            <person name="Mahan K.M."/>
        </authorList>
    </citation>
    <scope>NUCLEOTIDE SEQUENCE</scope>
    <source>
        <strain evidence="3">UTEX B ZZ1240</strain>
    </source>
</reference>
<keyword evidence="4" id="KW-1185">Reference proteome</keyword>
<organism evidence="3 4">
    <name type="scientific">Tribonema minus</name>
    <dbReference type="NCBI Taxonomy" id="303371"/>
    <lineage>
        <taxon>Eukaryota</taxon>
        <taxon>Sar</taxon>
        <taxon>Stramenopiles</taxon>
        <taxon>Ochrophyta</taxon>
        <taxon>PX clade</taxon>
        <taxon>Xanthophyceae</taxon>
        <taxon>Tribonematales</taxon>
        <taxon>Tribonemataceae</taxon>
        <taxon>Tribonema</taxon>
    </lineage>
</organism>
<sequence length="172" mass="18525">MQRLWTYLDDDGAETMGLTYAEVDAASADLAAALLGEYKLQVGDRALLVYPPSLHFVVAFMACLRAGVIAVPVYPPDPRKLQKDISAFARAADDSGACLALTSSLYDHAKKAADLKAKLAREGVKWPALQWVVTTAGPYYGRMGGDAVRRDERYSGRTGGGAMPYQPHKCAA</sequence>
<feature type="region of interest" description="Disordered" evidence="1">
    <location>
        <begin position="152"/>
        <end position="172"/>
    </location>
</feature>
<dbReference type="Pfam" id="PF00501">
    <property type="entry name" value="AMP-binding"/>
    <property type="match status" value="1"/>
</dbReference>
<proteinExistence type="predicted"/>
<dbReference type="InterPro" id="IPR000873">
    <property type="entry name" value="AMP-dep_synth/lig_dom"/>
</dbReference>
<evidence type="ECO:0000256" key="1">
    <source>
        <dbReference type="SAM" id="MobiDB-lite"/>
    </source>
</evidence>
<comment type="caution">
    <text evidence="3">The sequence shown here is derived from an EMBL/GenBank/DDBJ whole genome shotgun (WGS) entry which is preliminary data.</text>
</comment>
<dbReference type="EMBL" id="JAFCMP010000536">
    <property type="protein sequence ID" value="KAG5176562.1"/>
    <property type="molecule type" value="Genomic_DNA"/>
</dbReference>
<dbReference type="Proteomes" id="UP000664859">
    <property type="component" value="Unassembled WGS sequence"/>
</dbReference>
<dbReference type="PANTHER" id="PTHR22754">
    <property type="entry name" value="DISCO-INTERACTING PROTEIN 2 DIP2 -RELATED"/>
    <property type="match status" value="1"/>
</dbReference>
<dbReference type="AlphaFoldDB" id="A0A836C8Y2"/>